<evidence type="ECO:0000256" key="1">
    <source>
        <dbReference type="ARBA" id="ARBA00004141"/>
    </source>
</evidence>
<feature type="transmembrane region" description="Helical" evidence="6">
    <location>
        <begin position="118"/>
        <end position="137"/>
    </location>
</feature>
<keyword evidence="2 6" id="KW-0812">Transmembrane</keyword>
<dbReference type="GO" id="GO:0015095">
    <property type="term" value="F:magnesium ion transmembrane transporter activity"/>
    <property type="evidence" value="ECO:0007669"/>
    <property type="project" value="InterPro"/>
</dbReference>
<dbReference type="AlphaFoldDB" id="A0A9P5SNQ8"/>
<evidence type="ECO:0000313" key="7">
    <source>
        <dbReference type="EMBL" id="KAF9334570.1"/>
    </source>
</evidence>
<dbReference type="SUPFAM" id="SSF103481">
    <property type="entry name" value="Multidrug resistance efflux transporter EmrE"/>
    <property type="match status" value="1"/>
</dbReference>
<evidence type="ECO:0000313" key="8">
    <source>
        <dbReference type="Proteomes" id="UP000696485"/>
    </source>
</evidence>
<name>A0A9P5SNQ8_9FUNG</name>
<dbReference type="GO" id="GO:0016020">
    <property type="term" value="C:membrane"/>
    <property type="evidence" value="ECO:0007669"/>
    <property type="project" value="UniProtKB-SubCell"/>
</dbReference>
<feature type="transmembrane region" description="Helical" evidence="6">
    <location>
        <begin position="90"/>
        <end position="111"/>
    </location>
</feature>
<evidence type="ECO:0000256" key="3">
    <source>
        <dbReference type="ARBA" id="ARBA00022989"/>
    </source>
</evidence>
<sequence length="382" mass="41065">MSSPDEATSLDAQHDKYVGLMLAVSSSLMIGISFVITKKGLIDSTSRHAGQGSASDQYLFLKNPIWLLGMLTMAAGEIANFAAYSFAPAILVTPLGALSVIIGAVLASFFLHEKLGTVGKVGCALCLIGSVVIVLHSPEEKNIESVDQILSYAMAPAFLMYSIFVLGFSSFMIYRVVPKYGNKTPIVNISICSLVGSITVMASKGFGIALKLTFAGSNQLTHASTYFFAIMVGVCIVVQMNYFNKALDMFSTNVVMPIYYVMFTTATITASVILFQGFNTTSTVNVVSLFCGFGTIFSGVLLLNNAQHPAVEPHGKGSIANGHGGHGFADRRTSRESTLMNAFDEESLGLTQLHEEEDEDSDMTEDEDRRVRMGGAAHPHRN</sequence>
<evidence type="ECO:0000256" key="2">
    <source>
        <dbReference type="ARBA" id="ARBA00022692"/>
    </source>
</evidence>
<feature type="compositionally biased region" description="Acidic residues" evidence="5">
    <location>
        <begin position="355"/>
        <end position="366"/>
    </location>
</feature>
<protein>
    <recommendedName>
        <fullName evidence="9">Magnesium transporter</fullName>
    </recommendedName>
</protein>
<reference evidence="7" key="1">
    <citation type="journal article" date="2020" name="Fungal Divers.">
        <title>Resolving the Mortierellaceae phylogeny through synthesis of multi-gene phylogenetics and phylogenomics.</title>
        <authorList>
            <person name="Vandepol N."/>
            <person name="Liber J."/>
            <person name="Desiro A."/>
            <person name="Na H."/>
            <person name="Kennedy M."/>
            <person name="Barry K."/>
            <person name="Grigoriev I.V."/>
            <person name="Miller A.N."/>
            <person name="O'Donnell K."/>
            <person name="Stajich J.E."/>
            <person name="Bonito G."/>
        </authorList>
    </citation>
    <scope>NUCLEOTIDE SEQUENCE</scope>
    <source>
        <strain evidence="7">NVP1</strain>
    </source>
</reference>
<evidence type="ECO:0000256" key="6">
    <source>
        <dbReference type="SAM" id="Phobius"/>
    </source>
</evidence>
<feature type="region of interest" description="Disordered" evidence="5">
    <location>
        <begin position="345"/>
        <end position="382"/>
    </location>
</feature>
<keyword evidence="4 6" id="KW-0472">Membrane</keyword>
<feature type="transmembrane region" description="Helical" evidence="6">
    <location>
        <begin position="65"/>
        <end position="84"/>
    </location>
</feature>
<organism evidence="7 8">
    <name type="scientific">Podila minutissima</name>
    <dbReference type="NCBI Taxonomy" id="64525"/>
    <lineage>
        <taxon>Eukaryota</taxon>
        <taxon>Fungi</taxon>
        <taxon>Fungi incertae sedis</taxon>
        <taxon>Mucoromycota</taxon>
        <taxon>Mortierellomycotina</taxon>
        <taxon>Mortierellomycetes</taxon>
        <taxon>Mortierellales</taxon>
        <taxon>Mortierellaceae</taxon>
        <taxon>Podila</taxon>
    </lineage>
</organism>
<dbReference type="Proteomes" id="UP000696485">
    <property type="component" value="Unassembled WGS sequence"/>
</dbReference>
<feature type="transmembrane region" description="Helical" evidence="6">
    <location>
        <begin position="254"/>
        <end position="278"/>
    </location>
</feature>
<feature type="transmembrane region" description="Helical" evidence="6">
    <location>
        <begin position="284"/>
        <end position="303"/>
    </location>
</feature>
<accession>A0A9P5SNQ8</accession>
<comment type="subcellular location">
    <subcellularLocation>
        <location evidence="1">Membrane</location>
        <topology evidence="1">Multi-pass membrane protein</topology>
    </subcellularLocation>
</comment>
<dbReference type="EMBL" id="JAAAUY010000141">
    <property type="protein sequence ID" value="KAF9334570.1"/>
    <property type="molecule type" value="Genomic_DNA"/>
</dbReference>
<proteinExistence type="predicted"/>
<dbReference type="InterPro" id="IPR037185">
    <property type="entry name" value="EmrE-like"/>
</dbReference>
<evidence type="ECO:0000256" key="4">
    <source>
        <dbReference type="ARBA" id="ARBA00023136"/>
    </source>
</evidence>
<feature type="transmembrane region" description="Helical" evidence="6">
    <location>
        <begin position="223"/>
        <end position="242"/>
    </location>
</feature>
<gene>
    <name evidence="7" type="ORF">BG006_001930</name>
</gene>
<feature type="transmembrane region" description="Helical" evidence="6">
    <location>
        <begin position="149"/>
        <end position="174"/>
    </location>
</feature>
<keyword evidence="8" id="KW-1185">Reference proteome</keyword>
<feature type="transmembrane region" description="Helical" evidence="6">
    <location>
        <begin position="186"/>
        <end position="203"/>
    </location>
</feature>
<dbReference type="PANTHER" id="PTHR12570">
    <property type="match status" value="1"/>
</dbReference>
<evidence type="ECO:0000256" key="5">
    <source>
        <dbReference type="SAM" id="MobiDB-lite"/>
    </source>
</evidence>
<keyword evidence="3 6" id="KW-1133">Transmembrane helix</keyword>
<comment type="caution">
    <text evidence="7">The sequence shown here is derived from an EMBL/GenBank/DDBJ whole genome shotgun (WGS) entry which is preliminary data.</text>
</comment>
<evidence type="ECO:0008006" key="9">
    <source>
        <dbReference type="Google" id="ProtNLM"/>
    </source>
</evidence>
<feature type="transmembrane region" description="Helical" evidence="6">
    <location>
        <begin position="17"/>
        <end position="37"/>
    </location>
</feature>
<dbReference type="Pfam" id="PF05653">
    <property type="entry name" value="Mg_trans_NIPA"/>
    <property type="match status" value="1"/>
</dbReference>
<dbReference type="InterPro" id="IPR008521">
    <property type="entry name" value="Mg_trans_NIPA"/>
</dbReference>
<dbReference type="PANTHER" id="PTHR12570:SF85">
    <property type="entry name" value="DUF803 DOMAIN MEMBRANE PROTEIN (AFU_ORTHOLOGUE AFUA_1G15880)"/>
    <property type="match status" value="1"/>
</dbReference>